<dbReference type="EnsemblMetazoa" id="GBRI039921-RA">
    <property type="protein sequence ID" value="GBRI039921-PA"/>
    <property type="gene ID" value="GBRI039921"/>
</dbReference>
<reference evidence="3" key="1">
    <citation type="submission" date="2014-03" db="EMBL/GenBank/DDBJ databases">
        <authorList>
            <person name="Aksoy S."/>
            <person name="Warren W."/>
            <person name="Wilson R.K."/>
        </authorList>
    </citation>
    <scope>NUCLEOTIDE SEQUENCE [LARGE SCALE GENOMIC DNA]</scope>
    <source>
        <strain evidence="3">IAEA</strain>
    </source>
</reference>
<keyword evidence="1" id="KW-1133">Transmembrane helix</keyword>
<protein>
    <submittedName>
        <fullName evidence="2">Uncharacterized protein</fullName>
    </submittedName>
</protein>
<dbReference type="VEuPathDB" id="VectorBase:GBRI039921"/>
<organism evidence="2 3">
    <name type="scientific">Glossina brevipalpis</name>
    <dbReference type="NCBI Taxonomy" id="37001"/>
    <lineage>
        <taxon>Eukaryota</taxon>
        <taxon>Metazoa</taxon>
        <taxon>Ecdysozoa</taxon>
        <taxon>Arthropoda</taxon>
        <taxon>Hexapoda</taxon>
        <taxon>Insecta</taxon>
        <taxon>Pterygota</taxon>
        <taxon>Neoptera</taxon>
        <taxon>Endopterygota</taxon>
        <taxon>Diptera</taxon>
        <taxon>Brachycera</taxon>
        <taxon>Muscomorpha</taxon>
        <taxon>Hippoboscoidea</taxon>
        <taxon>Glossinidae</taxon>
        <taxon>Glossina</taxon>
    </lineage>
</organism>
<proteinExistence type="predicted"/>
<evidence type="ECO:0000256" key="1">
    <source>
        <dbReference type="SAM" id="Phobius"/>
    </source>
</evidence>
<evidence type="ECO:0000313" key="2">
    <source>
        <dbReference type="EnsemblMetazoa" id="GBRI039921-PA"/>
    </source>
</evidence>
<keyword evidence="3" id="KW-1185">Reference proteome</keyword>
<feature type="transmembrane region" description="Helical" evidence="1">
    <location>
        <begin position="309"/>
        <end position="328"/>
    </location>
</feature>
<name>A0A1A9X0T0_9MUSC</name>
<evidence type="ECO:0000313" key="3">
    <source>
        <dbReference type="Proteomes" id="UP000091820"/>
    </source>
</evidence>
<accession>A0A1A9X0T0</accession>
<dbReference type="Proteomes" id="UP000091820">
    <property type="component" value="Unassembled WGS sequence"/>
</dbReference>
<feature type="transmembrane region" description="Helical" evidence="1">
    <location>
        <begin position="261"/>
        <end position="279"/>
    </location>
</feature>
<reference evidence="2" key="2">
    <citation type="submission" date="2020-05" db="UniProtKB">
        <authorList>
            <consortium name="EnsemblMetazoa"/>
        </authorList>
    </citation>
    <scope>IDENTIFICATION</scope>
    <source>
        <strain evidence="2">IAEA</strain>
    </source>
</reference>
<keyword evidence="1" id="KW-0812">Transmembrane</keyword>
<dbReference type="AlphaFoldDB" id="A0A1A9X0T0"/>
<sequence>MEIINKQQNKIKDLTTERIPWSYTKRVSLVYRIRHIYHMAKRPTPIPPNSITSNKFQIYHVLNNIMREPRLTQREAAMRNIKRRLFFGEKKSERKIRQPKRRTMQWTEIDFHKYTRPLDITMRIRRNYLKCEQIPKRNPINEEILMATSSSLDENIKNFQQTEAITNWCGHHNNMTYKDSLKNAESPSSIEQSEGEELDREVYQAYQTKKLQEVLIRKQYQERTVATEKLLTASVRSILYLEVLLLSPIHTCKCRTDKIQLIELCIAGIIQHLLTFIPISEVKGNLMYSTKIKTQLSTKSKLDKTMQSIAVANAAACFCIVVYIFIVFKSKSLPIITAKIVAKAWSGKQQIERKKTEQK</sequence>
<keyword evidence="1" id="KW-0472">Membrane</keyword>